<comment type="subcellular location">
    <subcellularLocation>
        <location evidence="1">Cell inner membrane</location>
    </subcellularLocation>
</comment>
<evidence type="ECO:0000256" key="1">
    <source>
        <dbReference type="ARBA" id="ARBA00004533"/>
    </source>
</evidence>
<protein>
    <submittedName>
        <fullName evidence="8">Paraquat-inducible protein A</fullName>
    </submittedName>
</protein>
<sequence length="211" mass="23197">MSRPSRARQMGVIGCHCCGLACRYSHAERHPPRCPRCHSPLRHRRAAGHRLPLALLLTAIILYIPANVLPVMSSTLLGRGGDSTISGGIIDFWLSGSYGIALLIFVASVVVPGTKFLALGLLLIASAYRSRWAMRERAALYRLTELIGYWSMLDVVVVAIVSALVKFNALSEVEPRSGILFFGLVVIFTMLSAMSYDPRLIWDGENDAEQQ</sequence>
<dbReference type="Pfam" id="PF04403">
    <property type="entry name" value="PqiA"/>
    <property type="match status" value="1"/>
</dbReference>
<feature type="transmembrane region" description="Helical" evidence="7">
    <location>
        <begin position="51"/>
        <end position="72"/>
    </location>
</feature>
<evidence type="ECO:0000313" key="9">
    <source>
        <dbReference type="Proteomes" id="UP000296159"/>
    </source>
</evidence>
<proteinExistence type="predicted"/>
<feature type="transmembrane region" description="Helical" evidence="7">
    <location>
        <begin position="146"/>
        <end position="165"/>
    </location>
</feature>
<evidence type="ECO:0000256" key="6">
    <source>
        <dbReference type="ARBA" id="ARBA00023136"/>
    </source>
</evidence>
<keyword evidence="5 7" id="KW-1133">Transmembrane helix</keyword>
<gene>
    <name evidence="8" type="ORF">DDT56_11120</name>
</gene>
<dbReference type="Proteomes" id="UP000296159">
    <property type="component" value="Unassembled WGS sequence"/>
</dbReference>
<evidence type="ECO:0000256" key="5">
    <source>
        <dbReference type="ARBA" id="ARBA00022989"/>
    </source>
</evidence>
<accession>A0A2U1U369</accession>
<feature type="transmembrane region" description="Helical" evidence="7">
    <location>
        <begin position="177"/>
        <end position="196"/>
    </location>
</feature>
<dbReference type="RefSeq" id="WP_136166507.1">
    <property type="nucleotide sequence ID" value="NZ_KZ819078.1"/>
</dbReference>
<evidence type="ECO:0000313" key="8">
    <source>
        <dbReference type="EMBL" id="PWC16052.1"/>
    </source>
</evidence>
<keyword evidence="4 7" id="KW-0812">Transmembrane</keyword>
<dbReference type="AlphaFoldDB" id="A0A2U1U369"/>
<dbReference type="InterPro" id="IPR007498">
    <property type="entry name" value="PqiA-like"/>
</dbReference>
<evidence type="ECO:0000256" key="3">
    <source>
        <dbReference type="ARBA" id="ARBA00022519"/>
    </source>
</evidence>
<keyword evidence="3" id="KW-0997">Cell inner membrane</keyword>
<dbReference type="EMBL" id="QDKH01000010">
    <property type="protein sequence ID" value="PWC16052.1"/>
    <property type="molecule type" value="Genomic_DNA"/>
</dbReference>
<dbReference type="GO" id="GO:0005886">
    <property type="term" value="C:plasma membrane"/>
    <property type="evidence" value="ECO:0007669"/>
    <property type="project" value="UniProtKB-SubCell"/>
</dbReference>
<keyword evidence="6 7" id="KW-0472">Membrane</keyword>
<keyword evidence="2" id="KW-1003">Cell membrane</keyword>
<evidence type="ECO:0000256" key="2">
    <source>
        <dbReference type="ARBA" id="ARBA00022475"/>
    </source>
</evidence>
<evidence type="ECO:0000256" key="4">
    <source>
        <dbReference type="ARBA" id="ARBA00022692"/>
    </source>
</evidence>
<keyword evidence="9" id="KW-1185">Reference proteome</keyword>
<feature type="transmembrane region" description="Helical" evidence="7">
    <location>
        <begin position="92"/>
        <end position="125"/>
    </location>
</feature>
<name>A0A2U1U369_9GAMM</name>
<dbReference type="PANTHER" id="PTHR30462">
    <property type="entry name" value="INTERMEMBRANE TRANSPORT PROTEIN PQIB-RELATED"/>
    <property type="match status" value="1"/>
</dbReference>
<evidence type="ECO:0000256" key="7">
    <source>
        <dbReference type="SAM" id="Phobius"/>
    </source>
</evidence>
<dbReference type="InterPro" id="IPR051800">
    <property type="entry name" value="PqiA-PqiB_transport"/>
</dbReference>
<organism evidence="8 9">
    <name type="scientific">Brenneria corticis</name>
    <dbReference type="NCBI Taxonomy" id="2173106"/>
    <lineage>
        <taxon>Bacteria</taxon>
        <taxon>Pseudomonadati</taxon>
        <taxon>Pseudomonadota</taxon>
        <taxon>Gammaproteobacteria</taxon>
        <taxon>Enterobacterales</taxon>
        <taxon>Pectobacteriaceae</taxon>
        <taxon>Brenneria</taxon>
    </lineage>
</organism>
<reference evidence="8 9" key="1">
    <citation type="submission" date="2018-04" db="EMBL/GenBank/DDBJ databases">
        <title>Brenneria corticis sp.nov.</title>
        <authorList>
            <person name="Li Y."/>
        </authorList>
    </citation>
    <scope>NUCLEOTIDE SEQUENCE [LARGE SCALE GENOMIC DNA]</scope>
    <source>
        <strain evidence="8 9">CFCC 11842</strain>
    </source>
</reference>
<comment type="caution">
    <text evidence="8">The sequence shown here is derived from an EMBL/GenBank/DDBJ whole genome shotgun (WGS) entry which is preliminary data.</text>
</comment>
<dbReference type="PANTHER" id="PTHR30462:SF3">
    <property type="entry name" value="INTERMEMBRANE TRANSPORT PROTEIN PQIA"/>
    <property type="match status" value="1"/>
</dbReference>